<feature type="non-terminal residue" evidence="2">
    <location>
        <position position="51"/>
    </location>
</feature>
<name>A0A392TZI9_9FABA</name>
<reference evidence="2 3" key="1">
    <citation type="journal article" date="2018" name="Front. Plant Sci.">
        <title>Red Clover (Trifolium pratense) and Zigzag Clover (T. medium) - A Picture of Genomic Similarities and Differences.</title>
        <authorList>
            <person name="Dluhosova J."/>
            <person name="Istvanek J."/>
            <person name="Nedelnik J."/>
            <person name="Repkova J."/>
        </authorList>
    </citation>
    <scope>NUCLEOTIDE SEQUENCE [LARGE SCALE GENOMIC DNA]</scope>
    <source>
        <strain evidence="3">cv. 10/8</strain>
        <tissue evidence="2">Leaf</tissue>
    </source>
</reference>
<evidence type="ECO:0000313" key="2">
    <source>
        <dbReference type="EMBL" id="MCI66571.1"/>
    </source>
</evidence>
<sequence length="51" mass="5401">MKFLRWWLRRGRSTAERKATWKGKLRSGGSGGGGCGTENVNGGSGSGEDNS</sequence>
<dbReference type="AlphaFoldDB" id="A0A392TZI9"/>
<keyword evidence="3" id="KW-1185">Reference proteome</keyword>
<comment type="caution">
    <text evidence="2">The sequence shown here is derived from an EMBL/GenBank/DDBJ whole genome shotgun (WGS) entry which is preliminary data.</text>
</comment>
<proteinExistence type="predicted"/>
<protein>
    <submittedName>
        <fullName evidence="2">Uncharacterized protein</fullName>
    </submittedName>
</protein>
<evidence type="ECO:0000313" key="3">
    <source>
        <dbReference type="Proteomes" id="UP000265520"/>
    </source>
</evidence>
<accession>A0A392TZI9</accession>
<feature type="compositionally biased region" description="Gly residues" evidence="1">
    <location>
        <begin position="26"/>
        <end position="51"/>
    </location>
</feature>
<feature type="region of interest" description="Disordered" evidence="1">
    <location>
        <begin position="12"/>
        <end position="51"/>
    </location>
</feature>
<dbReference type="EMBL" id="LXQA010698089">
    <property type="protein sequence ID" value="MCI66571.1"/>
    <property type="molecule type" value="Genomic_DNA"/>
</dbReference>
<dbReference type="Proteomes" id="UP000265520">
    <property type="component" value="Unassembled WGS sequence"/>
</dbReference>
<organism evidence="2 3">
    <name type="scientific">Trifolium medium</name>
    <dbReference type="NCBI Taxonomy" id="97028"/>
    <lineage>
        <taxon>Eukaryota</taxon>
        <taxon>Viridiplantae</taxon>
        <taxon>Streptophyta</taxon>
        <taxon>Embryophyta</taxon>
        <taxon>Tracheophyta</taxon>
        <taxon>Spermatophyta</taxon>
        <taxon>Magnoliopsida</taxon>
        <taxon>eudicotyledons</taxon>
        <taxon>Gunneridae</taxon>
        <taxon>Pentapetalae</taxon>
        <taxon>rosids</taxon>
        <taxon>fabids</taxon>
        <taxon>Fabales</taxon>
        <taxon>Fabaceae</taxon>
        <taxon>Papilionoideae</taxon>
        <taxon>50 kb inversion clade</taxon>
        <taxon>NPAAA clade</taxon>
        <taxon>Hologalegina</taxon>
        <taxon>IRL clade</taxon>
        <taxon>Trifolieae</taxon>
        <taxon>Trifolium</taxon>
    </lineage>
</organism>
<evidence type="ECO:0000256" key="1">
    <source>
        <dbReference type="SAM" id="MobiDB-lite"/>
    </source>
</evidence>